<gene>
    <name evidence="1" type="ORF">DQ393_06845</name>
</gene>
<organism evidence="1 2">
    <name type="scientific">Rhizobium tropici</name>
    <dbReference type="NCBI Taxonomy" id="398"/>
    <lineage>
        <taxon>Bacteria</taxon>
        <taxon>Pseudomonadati</taxon>
        <taxon>Pseudomonadota</taxon>
        <taxon>Alphaproteobacteria</taxon>
        <taxon>Hyphomicrobiales</taxon>
        <taxon>Rhizobiaceae</taxon>
        <taxon>Rhizobium/Agrobacterium group</taxon>
        <taxon>Rhizobium</taxon>
    </lineage>
</organism>
<name>A0A329YHX7_RHITR</name>
<dbReference type="AlphaFoldDB" id="A0A329YHX7"/>
<dbReference type="EMBL" id="QMKK01000022">
    <property type="protein sequence ID" value="RAX42618.1"/>
    <property type="molecule type" value="Genomic_DNA"/>
</dbReference>
<reference evidence="1 2" key="1">
    <citation type="submission" date="2018-06" db="EMBL/GenBank/DDBJ databases">
        <title>Whole Genome Sequence of an efficient microsymbiont, Rhizobium tropici.</title>
        <authorList>
            <person name="Srinivasan R."/>
            <person name="Singh H.V."/>
            <person name="Srivastava R."/>
            <person name="Kumari B."/>
            <person name="Radhakrishna A."/>
        </authorList>
    </citation>
    <scope>NUCLEOTIDE SEQUENCE [LARGE SCALE GENOMIC DNA]</scope>
    <source>
        <strain evidence="1 2">IGFRI Rhizo-19</strain>
    </source>
</reference>
<comment type="caution">
    <text evidence="1">The sequence shown here is derived from an EMBL/GenBank/DDBJ whole genome shotgun (WGS) entry which is preliminary data.</text>
</comment>
<evidence type="ECO:0000313" key="1">
    <source>
        <dbReference type="EMBL" id="RAX42618.1"/>
    </source>
</evidence>
<dbReference type="OrthoDB" id="8371359at2"/>
<sequence length="216" mass="24184">MEEDEDHEHVKTTASSRPAVVDRKTNTYHRLESGLERDLVKLFFLRDDVVSIKAQDGPHRYKVEGKFHEHIIDVAAGLDDGSVEHWAVKPEGPTAEQTRAEMKLLNNQHRKDGGDEFFLATSEDISKARVNFAGNILHTREVANEFETARVHEALLELGGRARIWQLAVRLPDLYLSAVRTAVWDLIDKGLAVHDHPSPEAVVVSAGSWILAVGKD</sequence>
<evidence type="ECO:0000313" key="2">
    <source>
        <dbReference type="Proteomes" id="UP000251205"/>
    </source>
</evidence>
<protein>
    <submittedName>
        <fullName evidence="1">Uncharacterized protein</fullName>
    </submittedName>
</protein>
<proteinExistence type="predicted"/>
<dbReference type="Proteomes" id="UP000251205">
    <property type="component" value="Unassembled WGS sequence"/>
</dbReference>
<accession>A0A329YHX7</accession>